<evidence type="ECO:0000313" key="3">
    <source>
        <dbReference type="EMBL" id="CAC13628.1"/>
    </source>
</evidence>
<dbReference type="STRING" id="272635.gene:17577056"/>
<protein>
    <submittedName>
        <fullName evidence="3">LIPOPROTEIN</fullName>
    </submittedName>
</protein>
<reference evidence="3 4" key="1">
    <citation type="journal article" date="2001" name="Nucleic Acids Res.">
        <title>The complete genome sequence of the murine respiratory pathogen Mycoplasma pulmonis.</title>
        <authorList>
            <person name="Chambaud I."/>
            <person name="Heilig R."/>
            <person name="Ferris S."/>
            <person name="Barbe V."/>
            <person name="Samson D."/>
            <person name="Galisson F."/>
            <person name="Moszer I."/>
            <person name="Dybvig K."/>
            <person name="Wroblewski H."/>
            <person name="Viari A."/>
            <person name="Rocha E.P.C."/>
            <person name="Blanchard A."/>
        </authorList>
    </citation>
    <scope>NUCLEOTIDE SEQUENCE [LARGE SCALE GENOMIC DNA]</scope>
    <source>
        <strain evidence="3 4">UAB CTIP</strain>
    </source>
</reference>
<evidence type="ECO:0000313" key="4">
    <source>
        <dbReference type="Proteomes" id="UP000000528"/>
    </source>
</evidence>
<evidence type="ECO:0000256" key="1">
    <source>
        <dbReference type="SAM" id="MobiDB-lite"/>
    </source>
</evidence>
<feature type="chain" id="PRO_5004322868" evidence="2">
    <location>
        <begin position="26"/>
        <end position="194"/>
    </location>
</feature>
<proteinExistence type="predicted"/>
<keyword evidence="2" id="KW-0732">Signal</keyword>
<feature type="signal peptide" evidence="2">
    <location>
        <begin position="1"/>
        <end position="25"/>
    </location>
</feature>
<keyword evidence="3" id="KW-0449">Lipoprotein</keyword>
<dbReference type="RefSeq" id="WP_010925256.1">
    <property type="nucleotide sequence ID" value="NC_002771.1"/>
</dbReference>
<dbReference type="BioCyc" id="MPUL272635:G1GT6-459-MONOMER"/>
<sequence>MSLKFFKKTFLAISLVALPSLLFTACVGQKNETKKESAPTSPNTQNNQSNQSTTKQTNLSYANNFEIKPKANVEDRRLLHPAAPENKLIDGKFRFSLRHSPVRGLTGEWVAYATEVKAANDNSLVMPVNIHKAEASVKTVNDIDAEASLVFNFETLNTSQKGKHFTFYFIKKDGSQRILFSQANIEANRDIFTV</sequence>
<name>Q98QB1_MYCPU</name>
<dbReference type="Proteomes" id="UP000000528">
    <property type="component" value="Chromosome"/>
</dbReference>
<evidence type="ECO:0000256" key="2">
    <source>
        <dbReference type="SAM" id="SignalP"/>
    </source>
</evidence>
<gene>
    <name evidence="3" type="ordered locus">MYPU_4550</name>
</gene>
<dbReference type="HOGENOM" id="CLU_1401146_0_0_14"/>
<keyword evidence="4" id="KW-1185">Reference proteome</keyword>
<organism evidence="4">
    <name type="scientific">Mycoplasmopsis pulmonis (strain UAB CTIP)</name>
    <name type="common">Mycoplasma pulmonis</name>
    <dbReference type="NCBI Taxonomy" id="272635"/>
    <lineage>
        <taxon>Bacteria</taxon>
        <taxon>Bacillati</taxon>
        <taxon>Mycoplasmatota</taxon>
        <taxon>Mycoplasmoidales</taxon>
        <taxon>Metamycoplasmataceae</taxon>
        <taxon>Mycoplasmopsis</taxon>
    </lineage>
</organism>
<dbReference type="AlphaFoldDB" id="Q98QB1"/>
<dbReference type="KEGG" id="mpu:MYPU_4550"/>
<accession>Q98QB1</accession>
<dbReference type="PIR" id="G90568">
    <property type="entry name" value="G90568"/>
</dbReference>
<dbReference type="PROSITE" id="PS51257">
    <property type="entry name" value="PROKAR_LIPOPROTEIN"/>
    <property type="match status" value="1"/>
</dbReference>
<feature type="compositionally biased region" description="Low complexity" evidence="1">
    <location>
        <begin position="40"/>
        <end position="58"/>
    </location>
</feature>
<dbReference type="EMBL" id="AL445564">
    <property type="protein sequence ID" value="CAC13628.1"/>
    <property type="molecule type" value="Genomic_DNA"/>
</dbReference>
<dbReference type="eggNOG" id="ENOG5031YM6">
    <property type="taxonomic scope" value="Bacteria"/>
</dbReference>
<feature type="region of interest" description="Disordered" evidence="1">
    <location>
        <begin position="33"/>
        <end position="58"/>
    </location>
</feature>